<comment type="pathway">
    <text evidence="1">Cofactor biosynthesis; molybdopterin biosynthesis.</text>
</comment>
<evidence type="ECO:0000256" key="6">
    <source>
        <dbReference type="ARBA" id="ARBA00025448"/>
    </source>
</evidence>
<comment type="function">
    <text evidence="6">Converts molybdopterin precursor Z into molybdopterin. This requires the incorporation of two sulfur atoms into precursor Z to generate a dithiolene group. The sulfur is provided by MoaD.</text>
</comment>
<dbReference type="CDD" id="cd00756">
    <property type="entry name" value="MoaE"/>
    <property type="match status" value="1"/>
</dbReference>
<evidence type="ECO:0000256" key="8">
    <source>
        <dbReference type="ARBA" id="ARBA00029745"/>
    </source>
</evidence>
<dbReference type="PANTHER" id="PTHR23404">
    <property type="entry name" value="MOLYBDOPTERIN SYNTHASE RELATED"/>
    <property type="match status" value="1"/>
</dbReference>
<dbReference type="GO" id="GO:0006777">
    <property type="term" value="P:Mo-molybdopterin cofactor biosynthetic process"/>
    <property type="evidence" value="ECO:0007669"/>
    <property type="project" value="UniProtKB-KW"/>
</dbReference>
<evidence type="ECO:0000256" key="9">
    <source>
        <dbReference type="ARBA" id="ARBA00030407"/>
    </source>
</evidence>
<organism evidence="13 14">
    <name type="scientific">Candidatus Raskinella chloraquaticus</name>
    <dbReference type="NCBI Taxonomy" id="1951219"/>
    <lineage>
        <taxon>Bacteria</taxon>
        <taxon>Pseudomonadati</taxon>
        <taxon>Pseudomonadota</taxon>
        <taxon>Alphaproteobacteria</taxon>
        <taxon>Hyphomicrobiales</taxon>
        <taxon>Phreatobacteraceae</taxon>
        <taxon>Candidatus Raskinella</taxon>
    </lineage>
</organism>
<dbReference type="AlphaFoldDB" id="A0A1W9I513"/>
<reference evidence="13 14" key="1">
    <citation type="journal article" date="2017" name="Water Res.">
        <title>Comammox in drinking water systems.</title>
        <authorList>
            <person name="Wang Y."/>
            <person name="Ma L."/>
            <person name="Mao Y."/>
            <person name="Jiang X."/>
            <person name="Xia Y."/>
            <person name="Yu K."/>
            <person name="Li B."/>
            <person name="Zhang T."/>
        </authorList>
    </citation>
    <scope>NUCLEOTIDE SEQUENCE [LARGE SCALE GENOMIC DNA]</scope>
    <source>
        <strain evidence="13">SG_bin8</strain>
    </source>
</reference>
<dbReference type="Gene3D" id="3.90.1170.40">
    <property type="entry name" value="Molybdopterin biosynthesis MoaE subunit"/>
    <property type="match status" value="1"/>
</dbReference>
<evidence type="ECO:0000256" key="2">
    <source>
        <dbReference type="ARBA" id="ARBA00005426"/>
    </source>
</evidence>
<dbReference type="InterPro" id="IPR036563">
    <property type="entry name" value="MoaE_sf"/>
</dbReference>
<evidence type="ECO:0000256" key="5">
    <source>
        <dbReference type="ARBA" id="ARBA00023150"/>
    </source>
</evidence>
<name>A0A1W9I513_9HYPH</name>
<evidence type="ECO:0000313" key="14">
    <source>
        <dbReference type="Proteomes" id="UP000192872"/>
    </source>
</evidence>
<evidence type="ECO:0000313" key="13">
    <source>
        <dbReference type="EMBL" id="OQW54702.1"/>
    </source>
</evidence>
<evidence type="ECO:0000256" key="10">
    <source>
        <dbReference type="ARBA" id="ARBA00030781"/>
    </source>
</evidence>
<keyword evidence="5" id="KW-0501">Molybdenum cofactor biosynthesis</keyword>
<sequence length="149" mass="16421">MAVSVRTGDFDMAAEIAALTAGRTDIGAVVTFTGICRGQDDGRDVCALTLETYEEMALAELSRLEAEARQRWPLQGSTIIHRHGRLQPGDNIVLVICASAHRHAAFEAASFLMDYLKTRAPFWKAEEAAGGERRWIAAKTEDDEAAERW</sequence>
<accession>A0A1W9I513</accession>
<evidence type="ECO:0000256" key="3">
    <source>
        <dbReference type="ARBA" id="ARBA00011950"/>
    </source>
</evidence>
<comment type="similarity">
    <text evidence="2">Belongs to the MoaE family.</text>
</comment>
<dbReference type="GO" id="GO:0030366">
    <property type="term" value="F:molybdopterin synthase activity"/>
    <property type="evidence" value="ECO:0007669"/>
    <property type="project" value="UniProtKB-EC"/>
</dbReference>
<evidence type="ECO:0000256" key="4">
    <source>
        <dbReference type="ARBA" id="ARBA00013858"/>
    </source>
</evidence>
<dbReference type="UniPathway" id="UPA00344"/>
<comment type="caution">
    <text evidence="13">The sequence shown here is derived from an EMBL/GenBank/DDBJ whole genome shotgun (WGS) entry which is preliminary data.</text>
</comment>
<evidence type="ECO:0000256" key="1">
    <source>
        <dbReference type="ARBA" id="ARBA00005046"/>
    </source>
</evidence>
<evidence type="ECO:0000256" key="12">
    <source>
        <dbReference type="ARBA" id="ARBA00049878"/>
    </source>
</evidence>
<comment type="subunit">
    <text evidence="7">Heterotetramer of 2 MoaD subunits and 2 MoaE subunits. Also stable as homodimer. The enzyme changes between these two forms during catalysis.</text>
</comment>
<gene>
    <name evidence="13" type="ORF">A4S15_03660</name>
</gene>
<dbReference type="STRING" id="1827387.A4S15_03660"/>
<dbReference type="RefSeq" id="WP_376801473.1">
    <property type="nucleotide sequence ID" value="NZ_DBNB01000021.1"/>
</dbReference>
<dbReference type="InterPro" id="IPR003448">
    <property type="entry name" value="Mopterin_biosynth_MoaE"/>
</dbReference>
<protein>
    <recommendedName>
        <fullName evidence="4">Molybdopterin synthase catalytic subunit</fullName>
        <ecNumber evidence="3">2.8.1.12</ecNumber>
    </recommendedName>
    <alternativeName>
        <fullName evidence="10">MPT synthase subunit 2</fullName>
    </alternativeName>
    <alternativeName>
        <fullName evidence="8">Molybdenum cofactor biosynthesis protein E</fullName>
    </alternativeName>
    <alternativeName>
        <fullName evidence="9">Molybdopterin-converting factor large subunit</fullName>
    </alternativeName>
    <alternativeName>
        <fullName evidence="11">Molybdopterin-converting factor subunit 2</fullName>
    </alternativeName>
</protein>
<evidence type="ECO:0000256" key="7">
    <source>
        <dbReference type="ARBA" id="ARBA00026066"/>
    </source>
</evidence>
<dbReference type="Proteomes" id="UP000192872">
    <property type="component" value="Unassembled WGS sequence"/>
</dbReference>
<proteinExistence type="inferred from homology"/>
<dbReference type="SUPFAM" id="SSF54690">
    <property type="entry name" value="Molybdopterin synthase subunit MoaE"/>
    <property type="match status" value="1"/>
</dbReference>
<evidence type="ECO:0000256" key="11">
    <source>
        <dbReference type="ARBA" id="ARBA00032474"/>
    </source>
</evidence>
<comment type="catalytic activity">
    <reaction evidence="12">
        <text>2 [molybdopterin-synthase sulfur-carrier protein]-C-terminal-Gly-aminoethanethioate + cyclic pyranopterin phosphate + H2O = molybdopterin + 2 [molybdopterin-synthase sulfur-carrier protein]-C-terminal Gly-Gly + 2 H(+)</text>
        <dbReference type="Rhea" id="RHEA:26333"/>
        <dbReference type="Rhea" id="RHEA-COMP:12202"/>
        <dbReference type="Rhea" id="RHEA-COMP:19907"/>
        <dbReference type="ChEBI" id="CHEBI:15377"/>
        <dbReference type="ChEBI" id="CHEBI:15378"/>
        <dbReference type="ChEBI" id="CHEBI:58698"/>
        <dbReference type="ChEBI" id="CHEBI:59648"/>
        <dbReference type="ChEBI" id="CHEBI:90778"/>
        <dbReference type="ChEBI" id="CHEBI:232372"/>
        <dbReference type="EC" id="2.8.1.12"/>
    </reaction>
</comment>
<dbReference type="EMBL" id="LWDL01000001">
    <property type="protein sequence ID" value="OQW54702.1"/>
    <property type="molecule type" value="Genomic_DNA"/>
</dbReference>
<dbReference type="EC" id="2.8.1.12" evidence="3"/>
<dbReference type="Pfam" id="PF02391">
    <property type="entry name" value="MoaE"/>
    <property type="match status" value="1"/>
</dbReference>